<dbReference type="EMBL" id="AP014809">
    <property type="protein sequence ID" value="BAU93376.1"/>
    <property type="molecule type" value="Genomic_DNA"/>
</dbReference>
<proteinExistence type="predicted"/>
<reference evidence="1 2" key="1">
    <citation type="journal article" date="2016" name="Genome Announc.">
        <title>Complete Genome Sequence of Methylobacterium populi P-1M, Isolated from Pink-Pigmented Household Biofilm.</title>
        <authorList>
            <person name="Morohoshi T."/>
            <person name="Ikeda T."/>
        </authorList>
    </citation>
    <scope>NUCLEOTIDE SEQUENCE [LARGE SCALE GENOMIC DNA]</scope>
    <source>
        <strain evidence="1 2">P-1M</strain>
    </source>
</reference>
<accession>A0A160PJZ2</accession>
<evidence type="ECO:0000313" key="1">
    <source>
        <dbReference type="EMBL" id="BAU93376.1"/>
    </source>
</evidence>
<dbReference type="OrthoDB" id="8004268at2"/>
<evidence type="ECO:0000313" key="2">
    <source>
        <dbReference type="Proteomes" id="UP000218288"/>
    </source>
</evidence>
<dbReference type="InterPro" id="IPR006311">
    <property type="entry name" value="TAT_signal"/>
</dbReference>
<sequence>MSNHSRRGFLRGLTTLPLIGGGVTLIGSPTAVAEPVTDRLFDAYLGFIVHKHREILAQHSYRKAVARAASLSREGVTMPAGFPEACAQDTRELPYLQWVPKGSDAVDYFCRAACPTTRAALVLSAVGYDWRQS</sequence>
<dbReference type="Proteomes" id="UP000218288">
    <property type="component" value="Chromosome"/>
</dbReference>
<protein>
    <submittedName>
        <fullName evidence="1">Uncharacterized protein</fullName>
    </submittedName>
</protein>
<dbReference type="RefSeq" id="WP_157914253.1">
    <property type="nucleotide sequence ID" value="NZ_AP014809.1"/>
</dbReference>
<dbReference type="PROSITE" id="PS51318">
    <property type="entry name" value="TAT"/>
    <property type="match status" value="1"/>
</dbReference>
<gene>
    <name evidence="1" type="ORF">MPPM_4771</name>
</gene>
<dbReference type="AlphaFoldDB" id="A0A160PJZ2"/>
<name>A0A160PJZ2_9HYPH</name>
<organism evidence="1 2">
    <name type="scientific">Methylorubrum populi</name>
    <dbReference type="NCBI Taxonomy" id="223967"/>
    <lineage>
        <taxon>Bacteria</taxon>
        <taxon>Pseudomonadati</taxon>
        <taxon>Pseudomonadota</taxon>
        <taxon>Alphaproteobacteria</taxon>
        <taxon>Hyphomicrobiales</taxon>
        <taxon>Methylobacteriaceae</taxon>
        <taxon>Methylorubrum</taxon>
    </lineage>
</organism>